<dbReference type="Pfam" id="PF02625">
    <property type="entry name" value="XdhC_CoxI"/>
    <property type="match status" value="1"/>
</dbReference>
<dbReference type="InterPro" id="IPR036291">
    <property type="entry name" value="NAD(P)-bd_dom_sf"/>
</dbReference>
<dbReference type="SUPFAM" id="SSF51735">
    <property type="entry name" value="NAD(P)-binding Rossmann-fold domains"/>
    <property type="match status" value="1"/>
</dbReference>
<keyword evidence="5" id="KW-1185">Reference proteome</keyword>
<dbReference type="NCBIfam" id="TIGR02964">
    <property type="entry name" value="xanthine_xdhC"/>
    <property type="match status" value="1"/>
</dbReference>
<feature type="region of interest" description="Disordered" evidence="1">
    <location>
        <begin position="264"/>
        <end position="293"/>
    </location>
</feature>
<dbReference type="InterPro" id="IPR003777">
    <property type="entry name" value="XdhC_CoxI"/>
</dbReference>
<dbReference type="PANTHER" id="PTHR30388">
    <property type="entry name" value="ALDEHYDE OXIDOREDUCTASE MOLYBDENUM COFACTOR ASSEMBLY PROTEIN"/>
    <property type="match status" value="1"/>
</dbReference>
<sequence>MNTNWVNALHQLNQQGEAYVLVTLVGVSGSTPRNSGTKMVITADNIYDTIGGGHLEHKTIAYAHQMLTSGEETQQLEHFQLGTHLGQCCGGTASVLFEYFAASTVNIMLFGAGHVGKALVKILSGLPCKVHWVDSREQEFPPRGELQNYHNVNQIVSEFPCDEIAAMPANSYYIVMTHNHQLDFELCQSLLARQDFRYLGLIASDTKWRRFQQRFKHREVDEQQVARMNCPIGLSAVPGKTPMEVAVSIAAEVIGLYHEHQHESCAKSSKQQNSGASGEKTQPAKKASSQQGVHWKELKQLLLVDDKDNS</sequence>
<dbReference type="InterPro" id="IPR027051">
    <property type="entry name" value="XdhC_Rossmann_dom"/>
</dbReference>
<evidence type="ECO:0000313" key="4">
    <source>
        <dbReference type="EMBL" id="WDE14047.1"/>
    </source>
</evidence>
<dbReference type="Proteomes" id="UP001215231">
    <property type="component" value="Chromosome"/>
</dbReference>
<feature type="compositionally biased region" description="Polar residues" evidence="1">
    <location>
        <begin position="266"/>
        <end position="280"/>
    </location>
</feature>
<organism evidence="4 5">
    <name type="scientific">Thalassomonas haliotis</name>
    <dbReference type="NCBI Taxonomy" id="485448"/>
    <lineage>
        <taxon>Bacteria</taxon>
        <taxon>Pseudomonadati</taxon>
        <taxon>Pseudomonadota</taxon>
        <taxon>Gammaproteobacteria</taxon>
        <taxon>Alteromonadales</taxon>
        <taxon>Colwelliaceae</taxon>
        <taxon>Thalassomonas</taxon>
    </lineage>
</organism>
<evidence type="ECO:0000313" key="5">
    <source>
        <dbReference type="Proteomes" id="UP001215231"/>
    </source>
</evidence>
<dbReference type="EMBL" id="CP059693">
    <property type="protein sequence ID" value="WDE14047.1"/>
    <property type="molecule type" value="Genomic_DNA"/>
</dbReference>
<reference evidence="4 5" key="1">
    <citation type="journal article" date="2022" name="Mar. Drugs">
        <title>Bioassay-Guided Fractionation Leads to the Detection of Cholic Acid Generated by the Rare Thalassomonas sp.</title>
        <authorList>
            <person name="Pheiffer F."/>
            <person name="Schneider Y.K."/>
            <person name="Hansen E.H."/>
            <person name="Andersen J.H."/>
            <person name="Isaksson J."/>
            <person name="Busche T."/>
            <person name="R C."/>
            <person name="Kalinowski J."/>
            <person name="Zyl L.V."/>
            <person name="Trindade M."/>
        </authorList>
    </citation>
    <scope>NUCLEOTIDE SEQUENCE [LARGE SCALE GENOMIC DNA]</scope>
    <source>
        <strain evidence="4 5">A5K-61T</strain>
    </source>
</reference>
<dbReference type="Gene3D" id="3.40.50.720">
    <property type="entry name" value="NAD(P)-binding Rossmann-like Domain"/>
    <property type="match status" value="1"/>
</dbReference>
<protein>
    <submittedName>
        <fullName evidence="4">Xanthine dehydrogenase accessory protein XdhC</fullName>
    </submittedName>
</protein>
<dbReference type="InterPro" id="IPR052698">
    <property type="entry name" value="MoCofactor_Util/Proc"/>
</dbReference>
<dbReference type="RefSeq" id="WP_274054523.1">
    <property type="nucleotide sequence ID" value="NZ_CP059693.1"/>
</dbReference>
<evidence type="ECO:0000259" key="2">
    <source>
        <dbReference type="Pfam" id="PF02625"/>
    </source>
</evidence>
<dbReference type="PANTHER" id="PTHR30388:SF6">
    <property type="entry name" value="XANTHINE DEHYDROGENASE SUBUNIT A-RELATED"/>
    <property type="match status" value="1"/>
</dbReference>
<evidence type="ECO:0000256" key="1">
    <source>
        <dbReference type="SAM" id="MobiDB-lite"/>
    </source>
</evidence>
<evidence type="ECO:0000259" key="3">
    <source>
        <dbReference type="Pfam" id="PF13478"/>
    </source>
</evidence>
<proteinExistence type="predicted"/>
<dbReference type="Pfam" id="PF13478">
    <property type="entry name" value="XdhC_C"/>
    <property type="match status" value="1"/>
</dbReference>
<name>A0ABY7VLH3_9GAMM</name>
<feature type="domain" description="XdhC- CoxI" evidence="2">
    <location>
        <begin position="14"/>
        <end position="78"/>
    </location>
</feature>
<gene>
    <name evidence="4" type="primary">xdhC</name>
    <name evidence="4" type="ORF">H3N35_11730</name>
</gene>
<feature type="domain" description="XdhC Rossmann" evidence="3">
    <location>
        <begin position="108"/>
        <end position="253"/>
    </location>
</feature>
<dbReference type="InterPro" id="IPR014308">
    <property type="entry name" value="Xanthine_DH_XdhC"/>
</dbReference>
<accession>A0ABY7VLH3</accession>